<feature type="chain" id="PRO_5045355418" description="Galactose oxidase-like Early set domain-containing protein" evidence="1">
    <location>
        <begin position="24"/>
        <end position="765"/>
    </location>
</feature>
<dbReference type="PANTHER" id="PTHR32208">
    <property type="entry name" value="SECRETED PROTEIN-RELATED"/>
    <property type="match status" value="1"/>
</dbReference>
<evidence type="ECO:0000259" key="2">
    <source>
        <dbReference type="Pfam" id="PF09118"/>
    </source>
</evidence>
<feature type="domain" description="Galactose oxidase-like Early set" evidence="2">
    <location>
        <begin position="666"/>
        <end position="746"/>
    </location>
</feature>
<dbReference type="Proteomes" id="UP001156664">
    <property type="component" value="Unassembled WGS sequence"/>
</dbReference>
<protein>
    <recommendedName>
        <fullName evidence="2">Galactose oxidase-like Early set domain-containing protein</fullName>
    </recommendedName>
</protein>
<evidence type="ECO:0000313" key="4">
    <source>
        <dbReference type="Proteomes" id="UP001156664"/>
    </source>
</evidence>
<dbReference type="InterPro" id="IPR014756">
    <property type="entry name" value="Ig_E-set"/>
</dbReference>
<keyword evidence="1" id="KW-0732">Signal</keyword>
<comment type="caution">
    <text evidence="3">The sequence shown here is derived from an EMBL/GenBank/DDBJ whole genome shotgun (WGS) entry which is preliminary data.</text>
</comment>
<dbReference type="Gene3D" id="2.130.10.80">
    <property type="entry name" value="Galactose oxidase/kelch, beta-propeller"/>
    <property type="match status" value="1"/>
</dbReference>
<dbReference type="EMBL" id="BSOJ01000028">
    <property type="protein sequence ID" value="GLR27150.1"/>
    <property type="molecule type" value="Genomic_DNA"/>
</dbReference>
<feature type="signal peptide" evidence="1">
    <location>
        <begin position="1"/>
        <end position="23"/>
    </location>
</feature>
<dbReference type="PANTHER" id="PTHR32208:SF21">
    <property type="entry name" value="LOW QUALITY PROTEIN: ALDEHYDE OXIDASE GLOX-LIKE"/>
    <property type="match status" value="1"/>
</dbReference>
<dbReference type="Pfam" id="PF09118">
    <property type="entry name" value="GO-like_E_set"/>
    <property type="match status" value="1"/>
</dbReference>
<name>A0ABQ5YUQ4_9BURK</name>
<reference evidence="4" key="1">
    <citation type="journal article" date="2019" name="Int. J. Syst. Evol. Microbiol.">
        <title>The Global Catalogue of Microorganisms (GCM) 10K type strain sequencing project: providing services to taxonomists for standard genome sequencing and annotation.</title>
        <authorList>
            <consortium name="The Broad Institute Genomics Platform"/>
            <consortium name="The Broad Institute Genome Sequencing Center for Infectious Disease"/>
            <person name="Wu L."/>
            <person name="Ma J."/>
        </authorList>
    </citation>
    <scope>NUCLEOTIDE SEQUENCE [LARGE SCALE GENOMIC DNA]</scope>
    <source>
        <strain evidence="4">NBRC 105857</strain>
    </source>
</reference>
<proteinExistence type="predicted"/>
<dbReference type="InterPro" id="IPR015202">
    <property type="entry name" value="GO-like_E_set"/>
</dbReference>
<dbReference type="InterPro" id="IPR013783">
    <property type="entry name" value="Ig-like_fold"/>
</dbReference>
<dbReference type="SUPFAM" id="SSF81296">
    <property type="entry name" value="E set domains"/>
    <property type="match status" value="1"/>
</dbReference>
<accession>A0ABQ5YUQ4</accession>
<organism evidence="3 4">
    <name type="scientific">Limnobacter litoralis</name>
    <dbReference type="NCBI Taxonomy" id="481366"/>
    <lineage>
        <taxon>Bacteria</taxon>
        <taxon>Pseudomonadati</taxon>
        <taxon>Pseudomonadota</taxon>
        <taxon>Betaproteobacteria</taxon>
        <taxon>Burkholderiales</taxon>
        <taxon>Burkholderiaceae</taxon>
        <taxon>Limnobacter</taxon>
    </lineage>
</organism>
<gene>
    <name evidence="3" type="ORF">GCM10007875_22410</name>
</gene>
<dbReference type="SUPFAM" id="SSF50965">
    <property type="entry name" value="Galactose oxidase, central domain"/>
    <property type="match status" value="1"/>
</dbReference>
<dbReference type="InterPro" id="IPR011043">
    <property type="entry name" value="Gal_Oxase/kelch_b-propeller"/>
</dbReference>
<dbReference type="InterPro" id="IPR015915">
    <property type="entry name" value="Kelch-typ_b-propeller"/>
</dbReference>
<dbReference type="Gene3D" id="2.60.40.10">
    <property type="entry name" value="Immunoglobulins"/>
    <property type="match status" value="1"/>
</dbReference>
<sequence>MFKLNRLATAIAFTITASTAAHAAGLLDDLIGAKYVPTNPQQTCKDASCLGSFSEPFAEPYVYYRTKDSKGNAIAVDPVATDQKCLADPAHGRMKCKPAAGTISLLPDGDFLYFNALEGTEDFQLGILTDFGQKAINDQTRLMHIPRDANSATSWLLPYPIDAGANPNGYNSTELVPGLSSNKQTNSADGALFCADVTMLADGRIMAVGGTSYYSEPGINNVPYGLVELEGLRNARAYNQNTNEWTQLADMNYGRWYPSTVNLADSKIFVASGVTKLLKPVYPQAPEQSGRNVVQTETFDMNGGTDGKGIWKVNGPAAQRALPLFPRLHLLPDGEVYYNAGGQAFNPFGQSYDQPLWNITGAYNPGTDSWTDIAYAGFPMKFDDAGLGSLTQALNVATGGSATTAALAKVLTQAPIKSPQALLKTLSTLGGNPQAALQQVVGAGMRGSTFSIMLPLRPNANGQYTDASFLTAGGVLPLVVAGSPGGYVAVAGSRIDTVKTQPAAKQADAKVVGYSSEVTGALNQTRWYGSGVLLPDDSVMVFSGADRDGVAAPGVEYPRKTAERFDPKTKTWTEMAVAHHPRTYHNTALLMPDGRVLVGGHAPISTLYLKDINLAAFGFAPNDGRDPSFEIYTPPYVTNPARPVLTGFTDAPAPNPVTGQATLKAAHRGDELTVQMGGNTMASDIDSVIIVRHTVTTHLVDGDQRTVVVPKSAFTKVAGKNLSFKVPSQAAVLPAGAYMVFVRTKDSKGNLLPSKSVSFMIQNAS</sequence>
<dbReference type="RefSeq" id="WP_284281882.1">
    <property type="nucleotide sequence ID" value="NZ_BSOJ01000028.1"/>
</dbReference>
<dbReference type="InterPro" id="IPR037293">
    <property type="entry name" value="Gal_Oxidase_central_sf"/>
</dbReference>
<evidence type="ECO:0000256" key="1">
    <source>
        <dbReference type="SAM" id="SignalP"/>
    </source>
</evidence>
<dbReference type="Gene3D" id="2.120.10.80">
    <property type="entry name" value="Kelch-type beta propeller"/>
    <property type="match status" value="1"/>
</dbReference>
<evidence type="ECO:0000313" key="3">
    <source>
        <dbReference type="EMBL" id="GLR27150.1"/>
    </source>
</evidence>
<keyword evidence="4" id="KW-1185">Reference proteome</keyword>